<name>A0AAW0K9B7_QUESU</name>
<accession>A0AAW0K9B7</accession>
<evidence type="ECO:0000313" key="2">
    <source>
        <dbReference type="Proteomes" id="UP000237347"/>
    </source>
</evidence>
<dbReference type="AlphaFoldDB" id="A0AAW0K9B7"/>
<reference evidence="1 2" key="1">
    <citation type="journal article" date="2018" name="Sci. Data">
        <title>The draft genome sequence of cork oak.</title>
        <authorList>
            <person name="Ramos A.M."/>
            <person name="Usie A."/>
            <person name="Barbosa P."/>
            <person name="Barros P.M."/>
            <person name="Capote T."/>
            <person name="Chaves I."/>
            <person name="Simoes F."/>
            <person name="Abreu I."/>
            <person name="Carrasquinho I."/>
            <person name="Faro C."/>
            <person name="Guimaraes J.B."/>
            <person name="Mendonca D."/>
            <person name="Nobrega F."/>
            <person name="Rodrigues L."/>
            <person name="Saibo N.J.M."/>
            <person name="Varela M.C."/>
            <person name="Egas C."/>
            <person name="Matos J."/>
            <person name="Miguel C.M."/>
            <person name="Oliveira M.M."/>
            <person name="Ricardo C.P."/>
            <person name="Goncalves S."/>
        </authorList>
    </citation>
    <scope>NUCLEOTIDE SEQUENCE [LARGE SCALE GENOMIC DNA]</scope>
    <source>
        <strain evidence="2">cv. HL8</strain>
    </source>
</reference>
<keyword evidence="2" id="KW-1185">Reference proteome</keyword>
<evidence type="ECO:0000313" key="1">
    <source>
        <dbReference type="EMBL" id="KAK7835833.1"/>
    </source>
</evidence>
<protein>
    <submittedName>
        <fullName evidence="1">Uncharacterized protein</fullName>
    </submittedName>
</protein>
<proteinExistence type="predicted"/>
<dbReference type="EMBL" id="PKMF04000363">
    <property type="protein sequence ID" value="KAK7835833.1"/>
    <property type="molecule type" value="Genomic_DNA"/>
</dbReference>
<dbReference type="Proteomes" id="UP000237347">
    <property type="component" value="Unassembled WGS sequence"/>
</dbReference>
<gene>
    <name evidence="1" type="ORF">CFP56_023044</name>
</gene>
<organism evidence="1 2">
    <name type="scientific">Quercus suber</name>
    <name type="common">Cork oak</name>
    <dbReference type="NCBI Taxonomy" id="58331"/>
    <lineage>
        <taxon>Eukaryota</taxon>
        <taxon>Viridiplantae</taxon>
        <taxon>Streptophyta</taxon>
        <taxon>Embryophyta</taxon>
        <taxon>Tracheophyta</taxon>
        <taxon>Spermatophyta</taxon>
        <taxon>Magnoliopsida</taxon>
        <taxon>eudicotyledons</taxon>
        <taxon>Gunneridae</taxon>
        <taxon>Pentapetalae</taxon>
        <taxon>rosids</taxon>
        <taxon>fabids</taxon>
        <taxon>Fagales</taxon>
        <taxon>Fagaceae</taxon>
        <taxon>Quercus</taxon>
    </lineage>
</organism>
<sequence length="89" mass="10310">MSFCELYTFIAYLFVRTKKKDEHIEEEIAIPVSTFNHSYKKLLLLLKIPSPLATHHRACDVAGTNSKESAMQTFQVDVGREKEYQTERS</sequence>
<comment type="caution">
    <text evidence="1">The sequence shown here is derived from an EMBL/GenBank/DDBJ whole genome shotgun (WGS) entry which is preliminary data.</text>
</comment>